<gene>
    <name evidence="14" type="ORF">WICPIJ_005694</name>
</gene>
<protein>
    <recommendedName>
        <fullName evidence="4">Histone chaperone RTT106</fullName>
    </recommendedName>
    <alternativeName>
        <fullName evidence="5">Histone chaperone rtt106</fullName>
    </alternativeName>
</protein>
<keyword evidence="10" id="KW-0143">Chaperone</keyword>
<evidence type="ECO:0000313" key="15">
    <source>
        <dbReference type="Proteomes" id="UP000774326"/>
    </source>
</evidence>
<dbReference type="GO" id="GO:0003677">
    <property type="term" value="F:DNA binding"/>
    <property type="evidence" value="ECO:0007669"/>
    <property type="project" value="UniProtKB-KW"/>
</dbReference>
<dbReference type="PANTHER" id="PTHR45849">
    <property type="entry name" value="FACT COMPLEX SUBUNIT SSRP1"/>
    <property type="match status" value="1"/>
</dbReference>
<evidence type="ECO:0000256" key="12">
    <source>
        <dbReference type="SAM" id="MobiDB-lite"/>
    </source>
</evidence>
<name>A0A9P8Q589_WICPI</name>
<dbReference type="InterPro" id="IPR050454">
    <property type="entry name" value="RTT106/SSRP1_HistChap/FACT"/>
</dbReference>
<reference evidence="14" key="1">
    <citation type="journal article" date="2021" name="Open Biol.">
        <title>Shared evolutionary footprints suggest mitochondrial oxidative damage underlies multiple complex I losses in fungi.</title>
        <authorList>
            <person name="Schikora-Tamarit M.A."/>
            <person name="Marcet-Houben M."/>
            <person name="Nosek J."/>
            <person name="Gabaldon T."/>
        </authorList>
    </citation>
    <scope>NUCLEOTIDE SEQUENCE</scope>
    <source>
        <strain evidence="14">CBS2887</strain>
    </source>
</reference>
<evidence type="ECO:0000256" key="6">
    <source>
        <dbReference type="ARBA" id="ARBA00022454"/>
    </source>
</evidence>
<keyword evidence="9" id="KW-0804">Transcription</keyword>
<proteinExistence type="inferred from homology"/>
<dbReference type="Gene3D" id="2.30.29.120">
    <property type="match status" value="1"/>
</dbReference>
<keyword evidence="8" id="KW-0238">DNA-binding</keyword>
<evidence type="ECO:0000256" key="3">
    <source>
        <dbReference type="ARBA" id="ARBA00006159"/>
    </source>
</evidence>
<evidence type="ECO:0000256" key="11">
    <source>
        <dbReference type="ARBA" id="ARBA00023242"/>
    </source>
</evidence>
<dbReference type="InterPro" id="IPR040993">
    <property type="entry name" value="Rtt106_N"/>
</dbReference>
<dbReference type="GO" id="GO:0031491">
    <property type="term" value="F:nucleosome binding"/>
    <property type="evidence" value="ECO:0007669"/>
    <property type="project" value="TreeGrafter"/>
</dbReference>
<keyword evidence="6" id="KW-0158">Chromosome</keyword>
<dbReference type="GO" id="GO:0005694">
    <property type="term" value="C:chromosome"/>
    <property type="evidence" value="ECO:0007669"/>
    <property type="project" value="UniProtKB-SubCell"/>
</dbReference>
<evidence type="ECO:0000313" key="14">
    <source>
        <dbReference type="EMBL" id="KAH3683337.1"/>
    </source>
</evidence>
<comment type="similarity">
    <text evidence="3">Belongs to the RTT106 family.</text>
</comment>
<feature type="compositionally biased region" description="Acidic residues" evidence="12">
    <location>
        <begin position="345"/>
        <end position="365"/>
    </location>
</feature>
<organism evidence="14 15">
    <name type="scientific">Wickerhamomyces pijperi</name>
    <name type="common">Yeast</name>
    <name type="synonym">Pichia pijperi</name>
    <dbReference type="NCBI Taxonomy" id="599730"/>
    <lineage>
        <taxon>Eukaryota</taxon>
        <taxon>Fungi</taxon>
        <taxon>Dikarya</taxon>
        <taxon>Ascomycota</taxon>
        <taxon>Saccharomycotina</taxon>
        <taxon>Saccharomycetes</taxon>
        <taxon>Phaffomycetales</taxon>
        <taxon>Wickerhamomycetaceae</taxon>
        <taxon>Wickerhamomyces</taxon>
    </lineage>
</organism>
<dbReference type="AlphaFoldDB" id="A0A9P8Q589"/>
<dbReference type="Proteomes" id="UP000774326">
    <property type="component" value="Unassembled WGS sequence"/>
</dbReference>
<dbReference type="InterPro" id="IPR013719">
    <property type="entry name" value="RTT106/SPT16-like_middle_dom"/>
</dbReference>
<keyword evidence="7" id="KW-0805">Transcription regulation</keyword>
<comment type="caution">
    <text evidence="14">The sequence shown here is derived from an EMBL/GenBank/DDBJ whole genome shotgun (WGS) entry which is preliminary data.</text>
</comment>
<evidence type="ECO:0000256" key="2">
    <source>
        <dbReference type="ARBA" id="ARBA00004286"/>
    </source>
</evidence>
<reference evidence="14" key="2">
    <citation type="submission" date="2021-01" db="EMBL/GenBank/DDBJ databases">
        <authorList>
            <person name="Schikora-Tamarit M.A."/>
        </authorList>
    </citation>
    <scope>NUCLEOTIDE SEQUENCE</scope>
    <source>
        <strain evidence="14">CBS2887</strain>
    </source>
</reference>
<evidence type="ECO:0000256" key="1">
    <source>
        <dbReference type="ARBA" id="ARBA00004123"/>
    </source>
</evidence>
<evidence type="ECO:0000256" key="7">
    <source>
        <dbReference type="ARBA" id="ARBA00023015"/>
    </source>
</evidence>
<dbReference type="Pfam" id="PF18215">
    <property type="entry name" value="Rtt106_N"/>
    <property type="match status" value="1"/>
</dbReference>
<dbReference type="GO" id="GO:0005634">
    <property type="term" value="C:nucleus"/>
    <property type="evidence" value="ECO:0007669"/>
    <property type="project" value="UniProtKB-SubCell"/>
</dbReference>
<sequence length="420" mass="47111">MSFLESLPEELKADILQITNSNKEALPVFERLYNHLTSDGADLKRRKIDDGSQNNAHTIDSIAPDSIIFQLRDVSFQAPIRKKLSLTISISPINEKPLLSIAKSIDVKPDLIVADITNTNIQFATLLPVPEKKNQLYLVIFYTANSTSDTNNEPIVTVLNIDQVTKQLVADDKVMKPQDDLRVFLQRQFQISGFKLTDPFATFSDLNNPSFVSAHRGTKEGLLYFLPQHILFGFKKPISLFPIREIQGITYTSITRITFNITLKLKSGEKVEFSMIDQQDFPEIDQYVKNMRVQDMSMSDELKAKTVSKSADQESLGALAEAEAEADANIRVGDAALAEQRQEQGEGETEGQEEEDSDDEEEDGNFEVHGEIDDTSDVSSEEEGVSDAEAQNAEEDDDEDDDEEEEQDEQEITDLNSDDD</sequence>
<feature type="region of interest" description="Disordered" evidence="12">
    <location>
        <begin position="339"/>
        <end position="420"/>
    </location>
</feature>
<keyword evidence="11" id="KW-0539">Nucleus</keyword>
<accession>A0A9P8Q589</accession>
<dbReference type="PANTHER" id="PTHR45849:SF3">
    <property type="entry name" value="HISTONE CHAPERONE RTT106"/>
    <property type="match status" value="1"/>
</dbReference>
<dbReference type="Pfam" id="PF08512">
    <property type="entry name" value="Rttp106-like_middle"/>
    <property type="match status" value="1"/>
</dbReference>
<evidence type="ECO:0000256" key="4">
    <source>
        <dbReference type="ARBA" id="ARBA00017355"/>
    </source>
</evidence>
<dbReference type="Gene3D" id="2.30.29.30">
    <property type="entry name" value="Pleckstrin-homology domain (PH domain)/Phosphotyrosine-binding domain (PTB)"/>
    <property type="match status" value="1"/>
</dbReference>
<evidence type="ECO:0000256" key="9">
    <source>
        <dbReference type="ARBA" id="ARBA00023163"/>
    </source>
</evidence>
<dbReference type="EMBL" id="JAEUBG010003171">
    <property type="protein sequence ID" value="KAH3683337.1"/>
    <property type="molecule type" value="Genomic_DNA"/>
</dbReference>
<comment type="subcellular location">
    <subcellularLocation>
        <location evidence="2">Chromosome</location>
    </subcellularLocation>
    <subcellularLocation>
        <location evidence="1">Nucleus</location>
    </subcellularLocation>
</comment>
<dbReference type="SUPFAM" id="SSF50729">
    <property type="entry name" value="PH domain-like"/>
    <property type="match status" value="1"/>
</dbReference>
<dbReference type="InterPro" id="IPR040770">
    <property type="entry name" value="Rtt106_PH"/>
</dbReference>
<evidence type="ECO:0000259" key="13">
    <source>
        <dbReference type="SMART" id="SM01287"/>
    </source>
</evidence>
<keyword evidence="15" id="KW-1185">Reference proteome</keyword>
<dbReference type="Pfam" id="PF18469">
    <property type="entry name" value="PH_18"/>
    <property type="match status" value="1"/>
</dbReference>
<dbReference type="InterPro" id="IPR011993">
    <property type="entry name" value="PH-like_dom_sf"/>
</dbReference>
<feature type="domain" description="Histone chaperone RTT106/FACT complex subunit SPT16-like middle" evidence="13">
    <location>
        <begin position="209"/>
        <end position="298"/>
    </location>
</feature>
<evidence type="ECO:0000256" key="10">
    <source>
        <dbReference type="ARBA" id="ARBA00023186"/>
    </source>
</evidence>
<evidence type="ECO:0000256" key="5">
    <source>
        <dbReference type="ARBA" id="ARBA00018462"/>
    </source>
</evidence>
<dbReference type="SMART" id="SM01287">
    <property type="entry name" value="Rtt106"/>
    <property type="match status" value="1"/>
</dbReference>
<evidence type="ECO:0000256" key="8">
    <source>
        <dbReference type="ARBA" id="ARBA00023125"/>
    </source>
</evidence>
<dbReference type="GO" id="GO:0042393">
    <property type="term" value="F:histone binding"/>
    <property type="evidence" value="ECO:0007669"/>
    <property type="project" value="TreeGrafter"/>
</dbReference>
<dbReference type="OrthoDB" id="75754at2759"/>
<feature type="compositionally biased region" description="Acidic residues" evidence="12">
    <location>
        <begin position="373"/>
        <end position="420"/>
    </location>
</feature>